<reference evidence="1 2" key="1">
    <citation type="submission" date="2013-11" db="EMBL/GenBank/DDBJ databases">
        <title>Single cell genomics of uncultured Tannerella BU063 (oral taxon 286).</title>
        <authorList>
            <person name="Beall C.J."/>
            <person name="Campbell A.G."/>
            <person name="Griffen A.L."/>
            <person name="Podar M."/>
            <person name="Leys E.J."/>
        </authorList>
    </citation>
    <scope>NUCLEOTIDE SEQUENCE [LARGE SCALE GENOMIC DNA]</scope>
    <source>
        <strain evidence="1">Cell 6/7/9</strain>
    </source>
</reference>
<sequence>MKTKFILWISALFLLLWMGAGCEKERKISCSCECAEEKIPIVTLRDETAHIRISEDDITIVLDDKEIIPEHYLIPRGCHIPERCRKDGISIVISGEVFDCSEYIKPEIKRARLALLNYQP</sequence>
<dbReference type="AlphaFoldDB" id="W2CSH9"/>
<dbReference type="Proteomes" id="UP000018874">
    <property type="component" value="Unassembled WGS sequence"/>
</dbReference>
<accession>W2CSH9</accession>
<evidence type="ECO:0000313" key="2">
    <source>
        <dbReference type="Proteomes" id="UP000018874"/>
    </source>
</evidence>
<gene>
    <name evidence="1" type="ORF">T231_07160</name>
</gene>
<comment type="caution">
    <text evidence="1">The sequence shown here is derived from an EMBL/GenBank/DDBJ whole genome shotgun (WGS) entry which is preliminary data.</text>
</comment>
<dbReference type="PROSITE" id="PS51257">
    <property type="entry name" value="PROKAR_LIPOPROTEIN"/>
    <property type="match status" value="1"/>
</dbReference>
<proteinExistence type="predicted"/>
<evidence type="ECO:0000313" key="1">
    <source>
        <dbReference type="EMBL" id="ETK10008.1"/>
    </source>
</evidence>
<dbReference type="EMBL" id="AYYD01000929">
    <property type="protein sequence ID" value="ETK10008.1"/>
    <property type="molecule type" value="Genomic_DNA"/>
</dbReference>
<keyword evidence="2" id="KW-1185">Reference proteome</keyword>
<protein>
    <submittedName>
        <fullName evidence="1">Uncharacterized protein</fullName>
    </submittedName>
</protein>
<name>W2CSH9_9BACT</name>
<organism evidence="1 2">
    <name type="scientific">Tannerella sp. oral taxon BU063 isolate Cell 6/7/9</name>
    <dbReference type="NCBI Taxonomy" id="1411021"/>
    <lineage>
        <taxon>Bacteria</taxon>
        <taxon>Pseudomonadati</taxon>
        <taxon>Bacteroidota</taxon>
        <taxon>Bacteroidia</taxon>
        <taxon>Bacteroidales</taxon>
        <taxon>Tannerellaceae</taxon>
        <taxon>Tannerella</taxon>
    </lineage>
</organism>